<feature type="compositionally biased region" description="Basic and acidic residues" evidence="1">
    <location>
        <begin position="884"/>
        <end position="896"/>
    </location>
</feature>
<accession>A0AAV8YVA9</accession>
<evidence type="ECO:0000313" key="3">
    <source>
        <dbReference type="Proteomes" id="UP001162162"/>
    </source>
</evidence>
<dbReference type="EMBL" id="JAPWTK010000042">
    <property type="protein sequence ID" value="KAJ8954885.1"/>
    <property type="molecule type" value="Genomic_DNA"/>
</dbReference>
<keyword evidence="3" id="KW-1185">Reference proteome</keyword>
<dbReference type="Proteomes" id="UP001162162">
    <property type="component" value="Unassembled WGS sequence"/>
</dbReference>
<feature type="compositionally biased region" description="Basic and acidic residues" evidence="1">
    <location>
        <begin position="607"/>
        <end position="616"/>
    </location>
</feature>
<feature type="compositionally biased region" description="Basic and acidic residues" evidence="1">
    <location>
        <begin position="840"/>
        <end position="852"/>
    </location>
</feature>
<evidence type="ECO:0000256" key="1">
    <source>
        <dbReference type="SAM" id="MobiDB-lite"/>
    </source>
</evidence>
<evidence type="ECO:0000313" key="2">
    <source>
        <dbReference type="EMBL" id="KAJ8954885.1"/>
    </source>
</evidence>
<feature type="compositionally biased region" description="Basic residues" evidence="1">
    <location>
        <begin position="853"/>
        <end position="868"/>
    </location>
</feature>
<feature type="region of interest" description="Disordered" evidence="1">
    <location>
        <begin position="603"/>
        <end position="635"/>
    </location>
</feature>
<comment type="caution">
    <text evidence="2">The sequence shown here is derived from an EMBL/GenBank/DDBJ whole genome shotgun (WGS) entry which is preliminary data.</text>
</comment>
<evidence type="ECO:0008006" key="4">
    <source>
        <dbReference type="Google" id="ProtNLM"/>
    </source>
</evidence>
<feature type="compositionally biased region" description="Basic residues" evidence="1">
    <location>
        <begin position="1648"/>
        <end position="1658"/>
    </location>
</feature>
<protein>
    <recommendedName>
        <fullName evidence="4">Titin</fullName>
    </recommendedName>
</protein>
<name>A0AAV8YVA9_9CUCU</name>
<feature type="region of interest" description="Disordered" evidence="1">
    <location>
        <begin position="1648"/>
        <end position="1667"/>
    </location>
</feature>
<sequence length="1808" mass="207123">MVSPKRKSLKKRVIQKRKGSKQEVTEILTTEEEGQSPQTNVTVKEIDVPEEVSETKPTFIVEEFPEEVITEILTVDGKPRKRSTKKRVIQKRRGSKIEITQLVTIEEDGKKPETTVTIEETDSLEENYGAAPLQEMPEEVFIIEKDGEDGKRKKKVIKKKTFKKRKGDKQEITQIVTVEEEGKPPETSITVEEGATTQSVCGIPVKSPTYIEELPEEVFETTITKDGKPKKRLIRKRMLQKRKGDKVEITKIETVEDEGTKPETTVTVEEIQLTEEVTDIKPEQFEIQELPEQILVTETLTEDGKPKKQVIKKRIIQKRKGAKQETTQIVTVEEEGKEPLSTVTTEETDLLTEMPEESHVEELPEQISIDTKRKGNKQETTQIVTLEEEGKLPETSITLEEVELPEIEKQRKPRKKTKKATAEPEEKILFVPTLAQEKELPTEEEVLKLLKLEIIRKILSHPLAELPIEFDFPLEQCAILHEMPETIDTVDLPDGTKTTVKKRAIKKDKGSKDEIITIFIPGKTDVNQLPTVTIEEYRKPTEEVYPLVPIIELPEDIEVIEISTTEETPKKKITKKRTLLKKVGPKVEVTEILTVLEDDKEPQQSVRIKEYPETTTKKKRKPKDKDSKDIPVAKKPLKKEIAEMVEVKPTKNKPKEVKFPKVRLASRIRHLTFPPESEKETNAVIKILPPYIKDHGTLSRNIAEATETLKKKKHKKFKDIDRDLPDLDKLDEFEEPEKPKKETVDEEFKYKKKPKQPKGKDNEQNKIILGKGKLPEEGELPESVKLKGIPKKIEDQEPTIIKKPKVESKDDQKTKDEKPEDEKEPIEFKPYDIDRDDYDLDKLERREPESKEKPKKGKSGKYLRKPKSKKEPETEELTLQPGIPKKEPVDEAEDKKYKKKQKQLPEEPKEDIKLKPFKKPDTENEIHRVGESLDRPKTLGTQVYELPEEIIEVTETTPDGKPTKKTIKKRVIKKKHGPVQEITTIETITPEEGTTEVIMKVEEVPHDDVQPSEAQEVFETPEETEEIEEKIGDVVIQKKIKKRILKKRKGDKIETTKILTVLEEDKEPQTTITVYTEDKPEDYTGFELIKPTKPKAVTIELPEEVKVTKGLKKGKPISKTVKKRTIKKLSKPKQEVIEIETVEEAGKKPETTVRIEEVQDTEYPLKGATIIVEQPEIVETVKEVVDGVVKEKKVRKRVIKKNLGDKTETTVISETEENGKPVYSVKVTMSEIESIYTEDIEPLVVEYPEVQTTPKTVKSLKTVKTRKIKKYIGPKQEITHIQTIEEEGKEPVSTVTIDEEENVFQSPKMDDVTRIIETPEQIYTLENIENGEIKTKLIKKKQLKKKLGNKQEITEIITTEEDDKQPQSYVNVFTTDLDEFEEESIIPTDFAFKITAITPKITPHTATKTITEVHTLEHTQDTTVGPLIPKMTHVQGTLVQDIKESIIVEAVETQKPVDQVPEKHVVEELPEEIEVIKTLSVDGKPKQKIVKKRVIKKQKGDKLEKTEILTVEEEGEKPKSTVVVEEILLNEAVLDDIPKLKPEYSKFIEELPEEVTVTQVETKEGPKKQVTRKRVIKKLKGGKQESTVIVTVEEEGKKPVSTVTIEEEEFPEEVVAVKPEQPVVIEELPEEVIITEVKTEEGPKKRTTKKRIIRKRTGTKQESTEIVTVEEEGKKPVTTITVEESVLPEEDLKELSVIPQETFIEELPEEIKVTEIETREGPKKQTLKKRVIRKRKGSKEESTEIITVEEEGKQPQMTVSIKETELPTETVEPIEFTSIKQEPTYIEELPEEVIVTHVETEEGPKKSN</sequence>
<feature type="region of interest" description="Disordered" evidence="1">
    <location>
        <begin position="1004"/>
        <end position="1026"/>
    </location>
</feature>
<feature type="region of interest" description="Disordered" evidence="1">
    <location>
        <begin position="708"/>
        <end position="941"/>
    </location>
</feature>
<feature type="compositionally biased region" description="Basic residues" evidence="1">
    <location>
        <begin position="1"/>
        <end position="19"/>
    </location>
</feature>
<gene>
    <name evidence="2" type="ORF">NQ318_016822</name>
</gene>
<feature type="compositionally biased region" description="Basic residues" evidence="1">
    <location>
        <begin position="1725"/>
        <end position="1737"/>
    </location>
</feature>
<feature type="compositionally biased region" description="Basic and acidic residues" evidence="1">
    <location>
        <begin position="623"/>
        <end position="635"/>
    </location>
</feature>
<feature type="compositionally biased region" description="Basic and acidic residues" evidence="1">
    <location>
        <begin position="718"/>
        <end position="749"/>
    </location>
</feature>
<proteinExistence type="predicted"/>
<reference evidence="2" key="1">
    <citation type="journal article" date="2023" name="Insect Mol. Biol.">
        <title>Genome sequencing provides insights into the evolution of gene families encoding plant cell wall-degrading enzymes in longhorned beetles.</title>
        <authorList>
            <person name="Shin N.R."/>
            <person name="Okamura Y."/>
            <person name="Kirsch R."/>
            <person name="Pauchet Y."/>
        </authorList>
    </citation>
    <scope>NUCLEOTIDE SEQUENCE</scope>
    <source>
        <strain evidence="2">AMC_N1</strain>
    </source>
</reference>
<feature type="region of interest" description="Disordered" evidence="1">
    <location>
        <begin position="1720"/>
        <end position="1773"/>
    </location>
</feature>
<feature type="compositionally biased region" description="Basic and acidic residues" evidence="1">
    <location>
        <begin position="804"/>
        <end position="833"/>
    </location>
</feature>
<feature type="region of interest" description="Disordered" evidence="1">
    <location>
        <begin position="1"/>
        <end position="40"/>
    </location>
</feature>
<organism evidence="2 3">
    <name type="scientific">Aromia moschata</name>
    <dbReference type="NCBI Taxonomy" id="1265417"/>
    <lineage>
        <taxon>Eukaryota</taxon>
        <taxon>Metazoa</taxon>
        <taxon>Ecdysozoa</taxon>
        <taxon>Arthropoda</taxon>
        <taxon>Hexapoda</taxon>
        <taxon>Insecta</taxon>
        <taxon>Pterygota</taxon>
        <taxon>Neoptera</taxon>
        <taxon>Endopterygota</taxon>
        <taxon>Coleoptera</taxon>
        <taxon>Polyphaga</taxon>
        <taxon>Cucujiformia</taxon>
        <taxon>Chrysomeloidea</taxon>
        <taxon>Cerambycidae</taxon>
        <taxon>Cerambycinae</taxon>
        <taxon>Callichromatini</taxon>
        <taxon>Aromia</taxon>
    </lineage>
</organism>
<feature type="region of interest" description="Disordered" evidence="1">
    <location>
        <begin position="323"/>
        <end position="375"/>
    </location>
</feature>
<feature type="compositionally biased region" description="Basic and acidic residues" evidence="1">
    <location>
        <begin position="903"/>
        <end position="937"/>
    </location>
</feature>